<organism evidence="4 5">
    <name type="scientific">Jaminaea rosea</name>
    <dbReference type="NCBI Taxonomy" id="1569628"/>
    <lineage>
        <taxon>Eukaryota</taxon>
        <taxon>Fungi</taxon>
        <taxon>Dikarya</taxon>
        <taxon>Basidiomycota</taxon>
        <taxon>Ustilaginomycotina</taxon>
        <taxon>Exobasidiomycetes</taxon>
        <taxon>Microstromatales</taxon>
        <taxon>Microstromatales incertae sedis</taxon>
        <taxon>Jaminaea</taxon>
    </lineage>
</organism>
<dbReference type="SUPFAM" id="SSF49899">
    <property type="entry name" value="Concanavalin A-like lectins/glucanases"/>
    <property type="match status" value="1"/>
</dbReference>
<feature type="signal peptide" evidence="2">
    <location>
        <begin position="1"/>
        <end position="26"/>
    </location>
</feature>
<evidence type="ECO:0000259" key="3">
    <source>
        <dbReference type="PROSITE" id="PS51762"/>
    </source>
</evidence>
<dbReference type="GeneID" id="37028241"/>
<accession>A0A316UNB3</accession>
<keyword evidence="1" id="KW-1133">Transmembrane helix</keyword>
<dbReference type="PROSITE" id="PS51762">
    <property type="entry name" value="GH16_2"/>
    <property type="match status" value="1"/>
</dbReference>
<feature type="domain" description="GH16" evidence="3">
    <location>
        <begin position="27"/>
        <end position="297"/>
    </location>
</feature>
<keyword evidence="1" id="KW-0472">Membrane</keyword>
<feature type="transmembrane region" description="Helical" evidence="1">
    <location>
        <begin position="367"/>
        <end position="391"/>
    </location>
</feature>
<gene>
    <name evidence="4" type="ORF">BDZ90DRAFT_232867</name>
</gene>
<dbReference type="Pfam" id="PF26113">
    <property type="entry name" value="GH16_XgeA"/>
    <property type="match status" value="1"/>
</dbReference>
<dbReference type="GO" id="GO:0009251">
    <property type="term" value="P:glucan catabolic process"/>
    <property type="evidence" value="ECO:0007669"/>
    <property type="project" value="TreeGrafter"/>
</dbReference>
<dbReference type="PANTHER" id="PTHR10963">
    <property type="entry name" value="GLYCOSYL HYDROLASE-RELATED"/>
    <property type="match status" value="1"/>
</dbReference>
<keyword evidence="1" id="KW-0812">Transmembrane</keyword>
<dbReference type="InterPro" id="IPR000757">
    <property type="entry name" value="Beta-glucanase-like"/>
</dbReference>
<dbReference type="OrthoDB" id="192832at2759"/>
<evidence type="ECO:0000313" key="4">
    <source>
        <dbReference type="EMBL" id="PWN26750.1"/>
    </source>
</evidence>
<evidence type="ECO:0000256" key="2">
    <source>
        <dbReference type="SAM" id="SignalP"/>
    </source>
</evidence>
<dbReference type="RefSeq" id="XP_025361362.1">
    <property type="nucleotide sequence ID" value="XM_025506418.1"/>
</dbReference>
<evidence type="ECO:0000313" key="5">
    <source>
        <dbReference type="Proteomes" id="UP000245884"/>
    </source>
</evidence>
<protein>
    <recommendedName>
        <fullName evidence="3">GH16 domain-containing protein</fullName>
    </recommendedName>
</protein>
<sequence length="392" mass="40790">MPSHSPLTATAAAGLLATALFNSASASSWTLTDTYDANSFLQTSSWNYSTGTDPTHGLVVYQSADQAKQLNLTRVENDLFYMGVSTVEEQLAGRPSIRINSQKSYSDGIYVLNATHMPTSCAVWPAWWTVTKNLDSWPIGGEIDIIENANDQYDSNLASLHTNGSCILPEANNGTGIIAYQDCGDSSTGCRIEMNGTTGASASNTGPAFNKADGGIYAMERSLGSTGNGIRVWFWPQGSAPSDLASGSNSVNPANWGKPGAQFAIADECHADFGEHQITFDITLCGDWAGNTYEQTSCAKTYGACSAQVGYNGSSFNEAYWAVDSVRVFSTGGGTDNAANSANTASVSASSVSAENAKGGNGSSSGAMVAAVALPWSVAALVAVVSAWTLVA</sequence>
<name>A0A316UNB3_9BASI</name>
<dbReference type="STRING" id="1569628.A0A316UNB3"/>
<reference evidence="4 5" key="1">
    <citation type="journal article" date="2018" name="Mol. Biol. Evol.">
        <title>Broad Genomic Sampling Reveals a Smut Pathogenic Ancestry of the Fungal Clade Ustilaginomycotina.</title>
        <authorList>
            <person name="Kijpornyongpan T."/>
            <person name="Mondo S.J."/>
            <person name="Barry K."/>
            <person name="Sandor L."/>
            <person name="Lee J."/>
            <person name="Lipzen A."/>
            <person name="Pangilinan J."/>
            <person name="LaButti K."/>
            <person name="Hainaut M."/>
            <person name="Henrissat B."/>
            <person name="Grigoriev I.V."/>
            <person name="Spatafora J.W."/>
            <person name="Aime M.C."/>
        </authorList>
    </citation>
    <scope>NUCLEOTIDE SEQUENCE [LARGE SCALE GENOMIC DNA]</scope>
    <source>
        <strain evidence="4 5">MCA 5214</strain>
    </source>
</reference>
<feature type="chain" id="PRO_5016297306" description="GH16 domain-containing protein" evidence="2">
    <location>
        <begin position="27"/>
        <end position="392"/>
    </location>
</feature>
<keyword evidence="2" id="KW-0732">Signal</keyword>
<keyword evidence="5" id="KW-1185">Reference proteome</keyword>
<dbReference type="InterPro" id="IPR050546">
    <property type="entry name" value="Glycosyl_Hydrlase_16"/>
</dbReference>
<dbReference type="GO" id="GO:0004553">
    <property type="term" value="F:hydrolase activity, hydrolyzing O-glycosyl compounds"/>
    <property type="evidence" value="ECO:0007669"/>
    <property type="project" value="InterPro"/>
</dbReference>
<evidence type="ECO:0000256" key="1">
    <source>
        <dbReference type="SAM" id="Phobius"/>
    </source>
</evidence>
<dbReference type="EMBL" id="KZ819670">
    <property type="protein sequence ID" value="PWN26750.1"/>
    <property type="molecule type" value="Genomic_DNA"/>
</dbReference>
<dbReference type="InterPro" id="IPR013320">
    <property type="entry name" value="ConA-like_dom_sf"/>
</dbReference>
<proteinExistence type="predicted"/>
<dbReference type="Gene3D" id="2.60.120.200">
    <property type="match status" value="1"/>
</dbReference>
<dbReference type="AlphaFoldDB" id="A0A316UNB3"/>
<dbReference type="Proteomes" id="UP000245884">
    <property type="component" value="Unassembled WGS sequence"/>
</dbReference>
<dbReference type="PANTHER" id="PTHR10963:SF24">
    <property type="entry name" value="GLYCOSIDASE C21B10.07-RELATED"/>
    <property type="match status" value="1"/>
</dbReference>